<proteinExistence type="predicted"/>
<evidence type="ECO:0008006" key="3">
    <source>
        <dbReference type="Google" id="ProtNLM"/>
    </source>
</evidence>
<dbReference type="OrthoDB" id="7593462at2"/>
<evidence type="ECO:0000313" key="2">
    <source>
        <dbReference type="Proteomes" id="UP000434580"/>
    </source>
</evidence>
<name>A0A5S9MXD4_9GAMM</name>
<dbReference type="GO" id="GO:0016706">
    <property type="term" value="F:2-oxoglutarate-dependent dioxygenase activity"/>
    <property type="evidence" value="ECO:0007669"/>
    <property type="project" value="UniProtKB-ARBA"/>
</dbReference>
<dbReference type="Gene3D" id="2.60.120.620">
    <property type="entry name" value="q2cbj1_9rhob like domain"/>
    <property type="match status" value="1"/>
</dbReference>
<dbReference type="AlphaFoldDB" id="A0A5S9MXD4"/>
<sequence>MTQHSHFQDFHKQLTRDDSLLAAAGQQLQSGQAMCWQIGDSESYVYEKIKNGLKIIASKSPADLIIKISPSNFQHLINEELSLFGLIYANKLEIVKGDFTLLNHWYSAIQQLFYGRPIWRQDMATPLASMDLNQSFDVRRDRQSASHFLQTCGFVHLKHVFNADEIANFTALVNDQVGKATVDDQQSWWAKNTHDDTLCCRLTYLNQKHAIFRSLATDPRMLAIAALADQQLLPAGNRMDGINCVMKHSNIVEGISDLAWHKDCDLGGHHLICPGLIVGVQLDRADAENGQLHFLAGSQHSSNTHIDGNDPDLPLVAVETEPGDVTAHFCHVSHEAPAPKGEHAQRNVLYAGFYQQKLLDAIPEEMSYNDVLFTQGDGLLNNLT</sequence>
<organism evidence="1 2">
    <name type="scientific">BD1-7 clade bacterium</name>
    <dbReference type="NCBI Taxonomy" id="2029982"/>
    <lineage>
        <taxon>Bacteria</taxon>
        <taxon>Pseudomonadati</taxon>
        <taxon>Pseudomonadota</taxon>
        <taxon>Gammaproteobacteria</taxon>
        <taxon>Cellvibrionales</taxon>
        <taxon>Spongiibacteraceae</taxon>
        <taxon>BD1-7 clade</taxon>
    </lineage>
</organism>
<dbReference type="Proteomes" id="UP000434580">
    <property type="component" value="Unassembled WGS sequence"/>
</dbReference>
<reference evidence="1 2" key="1">
    <citation type="submission" date="2019-11" db="EMBL/GenBank/DDBJ databases">
        <authorList>
            <person name="Holert J."/>
        </authorList>
    </citation>
    <scope>NUCLEOTIDE SEQUENCE [LARGE SCALE GENOMIC DNA]</scope>
    <source>
        <strain evidence="1">BC5_2</strain>
    </source>
</reference>
<dbReference type="InterPro" id="IPR008775">
    <property type="entry name" value="Phytyl_CoA_dOase-like"/>
</dbReference>
<accession>A0A5S9MXD4</accession>
<dbReference type="Pfam" id="PF05721">
    <property type="entry name" value="PhyH"/>
    <property type="match status" value="1"/>
</dbReference>
<protein>
    <recommendedName>
        <fullName evidence="3">Phytanoyl-CoA dioxygenase</fullName>
    </recommendedName>
</protein>
<dbReference type="SUPFAM" id="SSF51197">
    <property type="entry name" value="Clavaminate synthase-like"/>
    <property type="match status" value="1"/>
</dbReference>
<gene>
    <name evidence="1" type="ORF">DPBNPPHM_00391</name>
</gene>
<dbReference type="EMBL" id="CACSII010000001">
    <property type="protein sequence ID" value="CAA0081818.1"/>
    <property type="molecule type" value="Genomic_DNA"/>
</dbReference>
<evidence type="ECO:0000313" key="1">
    <source>
        <dbReference type="EMBL" id="CAA0081818.1"/>
    </source>
</evidence>